<keyword evidence="1" id="KW-0732">Signal</keyword>
<evidence type="ECO:0000313" key="2">
    <source>
        <dbReference type="EMBL" id="MDC8012777.1"/>
    </source>
</evidence>
<comment type="caution">
    <text evidence="2">The sequence shown here is derived from an EMBL/GenBank/DDBJ whole genome shotgun (WGS) entry which is preliminary data.</text>
</comment>
<dbReference type="EMBL" id="JAOVZO020000014">
    <property type="protein sequence ID" value="MDC8012777.1"/>
    <property type="molecule type" value="Genomic_DNA"/>
</dbReference>
<feature type="signal peptide" evidence="1">
    <location>
        <begin position="1"/>
        <end position="38"/>
    </location>
</feature>
<organism evidence="2 3">
    <name type="scientific">Tahibacter soli</name>
    <dbReference type="NCBI Taxonomy" id="2983605"/>
    <lineage>
        <taxon>Bacteria</taxon>
        <taxon>Pseudomonadati</taxon>
        <taxon>Pseudomonadota</taxon>
        <taxon>Gammaproteobacteria</taxon>
        <taxon>Lysobacterales</taxon>
        <taxon>Rhodanobacteraceae</taxon>
        <taxon>Tahibacter</taxon>
    </lineage>
</organism>
<evidence type="ECO:0000256" key="1">
    <source>
        <dbReference type="SAM" id="SignalP"/>
    </source>
</evidence>
<dbReference type="AlphaFoldDB" id="A0A9X4BJ16"/>
<name>A0A9X4BJ16_9GAMM</name>
<keyword evidence="3" id="KW-1185">Reference proteome</keyword>
<feature type="chain" id="PRO_5040828450" evidence="1">
    <location>
        <begin position="39"/>
        <end position="695"/>
    </location>
</feature>
<reference evidence="2" key="1">
    <citation type="submission" date="2023-02" db="EMBL/GenBank/DDBJ databases">
        <title>Tahibacter soli sp. nov. isolated from soil.</title>
        <authorList>
            <person name="Baek J.H."/>
            <person name="Lee J.K."/>
            <person name="Choi D.G."/>
            <person name="Jeon C.O."/>
        </authorList>
    </citation>
    <scope>NUCLEOTIDE SEQUENCE</scope>
    <source>
        <strain evidence="2">BL</strain>
    </source>
</reference>
<accession>A0A9X4BJ16</accession>
<dbReference type="RefSeq" id="WP_263544890.1">
    <property type="nucleotide sequence ID" value="NZ_JAOVZO020000014.1"/>
</dbReference>
<dbReference type="Proteomes" id="UP001139971">
    <property type="component" value="Unassembled WGS sequence"/>
</dbReference>
<gene>
    <name evidence="2" type="ORF">OD750_009480</name>
</gene>
<sequence>MFENHVRPRRAVFAQHRASFAFALLVPFLFAGTPAASAAANAIVTSVSLTSPTSQPAAPFTIGLAFRKGDVPGQPALDLPDQQVVVKRRWNDGSVKHAIASGQVALTANVPATIRVLDAGASSGTALTTADIVAANPQASVALGSFGTVTLASLVASPVRVWVAGPQMIEAHYRGAVGTTGLAVAFQVRLYKSGRLWVRAIADNGYLDAPPVLRSYVPSANIGGTVVFDNGGAALSHHGHTRWSAEGWIGGDPQVTPRHDTGYLRATKLVPNYFSDAPTGARLDSLYRAYAPYQRGDWTAYMGTTGFQNQIGLLPLWDALYVTSDADPRAYAAVIANAKAIYGFPIDWRDSTTGETVMPSRRPDWSVLGQNGGGSNDWSAGPLTWEGAHHGSAGYLAYLLTGDHYHLEAMQSQAATVYLMVSTRDFYSPDAPVPNLGTSRRLIGQTRGYAWALRTVSQLAAIGPADDAIVEDYRALLAGNVAHLMTLRTAIVPDGIGYVFEGDQNGYGTGRVAPWQQHFFIQSIGMGSDLEPLANMSAYDALRDYLYRGVVGILGDASGYCFNHAGVYTLISNDGSSIHPNAWFKQWSQVYNASSAPPPACTNTLADGDGGIAGAASGYWGNLLPAIAYALDHEAPGAAAAWARLTGATNWAQLRASGFGNTPIFGVAPRARADAIFADGFDPSAGMAGERGEFQ</sequence>
<evidence type="ECO:0000313" key="3">
    <source>
        <dbReference type="Proteomes" id="UP001139971"/>
    </source>
</evidence>
<proteinExistence type="predicted"/>
<protein>
    <submittedName>
        <fullName evidence="2">Uncharacterized protein</fullName>
    </submittedName>
</protein>